<sequence length="85" mass="9131">MGAREGAYHIVTDFIEFASVKLGAGSNDASDGDESGEILNFQSSVKKGERFTGNRLDGEQTMISHLWERGMVDSTSSLTSSNSLV</sequence>
<protein>
    <submittedName>
        <fullName evidence="1">Uncharacterized protein</fullName>
    </submittedName>
</protein>
<proteinExistence type="predicted"/>
<dbReference type="Proteomes" id="UP001055811">
    <property type="component" value="Linkage Group LG01"/>
</dbReference>
<reference evidence="2" key="1">
    <citation type="journal article" date="2022" name="Mol. Ecol. Resour.">
        <title>The genomes of chicory, endive, great burdock and yacon provide insights into Asteraceae palaeo-polyploidization history and plant inulin production.</title>
        <authorList>
            <person name="Fan W."/>
            <person name="Wang S."/>
            <person name="Wang H."/>
            <person name="Wang A."/>
            <person name="Jiang F."/>
            <person name="Liu H."/>
            <person name="Zhao H."/>
            <person name="Xu D."/>
            <person name="Zhang Y."/>
        </authorList>
    </citation>
    <scope>NUCLEOTIDE SEQUENCE [LARGE SCALE GENOMIC DNA]</scope>
    <source>
        <strain evidence="2">cv. Punajuju</strain>
    </source>
</reference>
<comment type="caution">
    <text evidence="1">The sequence shown here is derived from an EMBL/GenBank/DDBJ whole genome shotgun (WGS) entry which is preliminary data.</text>
</comment>
<accession>A0ACB9HB24</accession>
<dbReference type="EMBL" id="CM042009">
    <property type="protein sequence ID" value="KAI3792490.1"/>
    <property type="molecule type" value="Genomic_DNA"/>
</dbReference>
<gene>
    <name evidence="1" type="ORF">L2E82_06370</name>
</gene>
<reference evidence="1 2" key="2">
    <citation type="journal article" date="2022" name="Mol. Ecol. Resour.">
        <title>The genomes of chicory, endive, great burdock and yacon provide insights into Asteraceae paleo-polyploidization history and plant inulin production.</title>
        <authorList>
            <person name="Fan W."/>
            <person name="Wang S."/>
            <person name="Wang H."/>
            <person name="Wang A."/>
            <person name="Jiang F."/>
            <person name="Liu H."/>
            <person name="Zhao H."/>
            <person name="Xu D."/>
            <person name="Zhang Y."/>
        </authorList>
    </citation>
    <scope>NUCLEOTIDE SEQUENCE [LARGE SCALE GENOMIC DNA]</scope>
    <source>
        <strain evidence="2">cv. Punajuju</strain>
        <tissue evidence="1">Leaves</tissue>
    </source>
</reference>
<keyword evidence="2" id="KW-1185">Reference proteome</keyword>
<evidence type="ECO:0000313" key="2">
    <source>
        <dbReference type="Proteomes" id="UP001055811"/>
    </source>
</evidence>
<organism evidence="1 2">
    <name type="scientific">Cichorium intybus</name>
    <name type="common">Chicory</name>
    <dbReference type="NCBI Taxonomy" id="13427"/>
    <lineage>
        <taxon>Eukaryota</taxon>
        <taxon>Viridiplantae</taxon>
        <taxon>Streptophyta</taxon>
        <taxon>Embryophyta</taxon>
        <taxon>Tracheophyta</taxon>
        <taxon>Spermatophyta</taxon>
        <taxon>Magnoliopsida</taxon>
        <taxon>eudicotyledons</taxon>
        <taxon>Gunneridae</taxon>
        <taxon>Pentapetalae</taxon>
        <taxon>asterids</taxon>
        <taxon>campanulids</taxon>
        <taxon>Asterales</taxon>
        <taxon>Asteraceae</taxon>
        <taxon>Cichorioideae</taxon>
        <taxon>Cichorieae</taxon>
        <taxon>Cichoriinae</taxon>
        <taxon>Cichorium</taxon>
    </lineage>
</organism>
<evidence type="ECO:0000313" key="1">
    <source>
        <dbReference type="EMBL" id="KAI3792490.1"/>
    </source>
</evidence>
<name>A0ACB9HB24_CICIN</name>